<dbReference type="OrthoDB" id="20949at2759"/>
<feature type="compositionally biased region" description="Basic and acidic residues" evidence="2">
    <location>
        <begin position="273"/>
        <end position="283"/>
    </location>
</feature>
<dbReference type="PANTHER" id="PTHR13245">
    <property type="entry name" value="RRP15-LIKE PROTEIN"/>
    <property type="match status" value="1"/>
</dbReference>
<dbReference type="EMBL" id="CAJPDT010000031">
    <property type="protein sequence ID" value="CAF9922758.1"/>
    <property type="molecule type" value="Genomic_DNA"/>
</dbReference>
<feature type="region of interest" description="Disordered" evidence="2">
    <location>
        <begin position="1"/>
        <end position="227"/>
    </location>
</feature>
<feature type="compositionally biased region" description="Basic residues" evidence="2">
    <location>
        <begin position="1"/>
        <end position="10"/>
    </location>
</feature>
<dbReference type="Pfam" id="PF07890">
    <property type="entry name" value="Rrp15p"/>
    <property type="match status" value="1"/>
</dbReference>
<organism evidence="3 4">
    <name type="scientific">Imshaugia aleurites</name>
    <dbReference type="NCBI Taxonomy" id="172621"/>
    <lineage>
        <taxon>Eukaryota</taxon>
        <taxon>Fungi</taxon>
        <taxon>Dikarya</taxon>
        <taxon>Ascomycota</taxon>
        <taxon>Pezizomycotina</taxon>
        <taxon>Lecanoromycetes</taxon>
        <taxon>OSLEUM clade</taxon>
        <taxon>Lecanoromycetidae</taxon>
        <taxon>Lecanorales</taxon>
        <taxon>Lecanorineae</taxon>
        <taxon>Parmeliaceae</taxon>
        <taxon>Imshaugia</taxon>
    </lineage>
</organism>
<feature type="compositionally biased region" description="Basic and acidic residues" evidence="2">
    <location>
        <begin position="94"/>
        <end position="106"/>
    </location>
</feature>
<accession>A0A8H3FE35</accession>
<evidence type="ECO:0000313" key="3">
    <source>
        <dbReference type="EMBL" id="CAF9922758.1"/>
    </source>
</evidence>
<comment type="similarity">
    <text evidence="1">Belongs to the RRP15 family.</text>
</comment>
<feature type="region of interest" description="Disordered" evidence="2">
    <location>
        <begin position="273"/>
        <end position="309"/>
    </location>
</feature>
<dbReference type="PANTHER" id="PTHR13245:SF14">
    <property type="entry name" value="RRP15-LIKE PROTEIN"/>
    <property type="match status" value="1"/>
</dbReference>
<evidence type="ECO:0000313" key="4">
    <source>
        <dbReference type="Proteomes" id="UP000664534"/>
    </source>
</evidence>
<comment type="caution">
    <text evidence="3">The sequence shown here is derived from an EMBL/GenBank/DDBJ whole genome shotgun (WGS) entry which is preliminary data.</text>
</comment>
<proteinExistence type="inferred from homology"/>
<feature type="compositionally biased region" description="Acidic residues" evidence="2">
    <location>
        <begin position="168"/>
        <end position="181"/>
    </location>
</feature>
<dbReference type="AlphaFoldDB" id="A0A8H3FE35"/>
<keyword evidence="4" id="KW-1185">Reference proteome</keyword>
<dbReference type="GO" id="GO:0000460">
    <property type="term" value="P:maturation of 5.8S rRNA"/>
    <property type="evidence" value="ECO:0007669"/>
    <property type="project" value="TreeGrafter"/>
</dbReference>
<dbReference type="Proteomes" id="UP000664534">
    <property type="component" value="Unassembled WGS sequence"/>
</dbReference>
<feature type="compositionally biased region" description="Basic and acidic residues" evidence="2">
    <location>
        <begin position="387"/>
        <end position="407"/>
    </location>
</feature>
<feature type="compositionally biased region" description="Acidic residues" evidence="2">
    <location>
        <begin position="139"/>
        <end position="160"/>
    </location>
</feature>
<dbReference type="InterPro" id="IPR012459">
    <property type="entry name" value="Rrp15"/>
</dbReference>
<feature type="compositionally biased region" description="Basic and acidic residues" evidence="2">
    <location>
        <begin position="11"/>
        <end position="20"/>
    </location>
</feature>
<dbReference type="GO" id="GO:0030687">
    <property type="term" value="C:preribosome, large subunit precursor"/>
    <property type="evidence" value="ECO:0007669"/>
    <property type="project" value="TreeGrafter"/>
</dbReference>
<reference evidence="3" key="1">
    <citation type="submission" date="2021-03" db="EMBL/GenBank/DDBJ databases">
        <authorList>
            <person name="Tagirdzhanova G."/>
        </authorList>
    </citation>
    <scope>NUCLEOTIDE SEQUENCE</scope>
</reference>
<feature type="compositionally biased region" description="Basic and acidic residues" evidence="2">
    <location>
        <begin position="48"/>
        <end position="64"/>
    </location>
</feature>
<evidence type="ECO:0000256" key="1">
    <source>
        <dbReference type="ARBA" id="ARBA00007462"/>
    </source>
</evidence>
<feature type="compositionally biased region" description="Polar residues" evidence="2">
    <location>
        <begin position="81"/>
        <end position="93"/>
    </location>
</feature>
<protein>
    <recommendedName>
        <fullName evidence="5">RRP15-like protein</fullName>
    </recommendedName>
</protein>
<feature type="compositionally biased region" description="Acidic residues" evidence="2">
    <location>
        <begin position="107"/>
        <end position="129"/>
    </location>
</feature>
<evidence type="ECO:0000256" key="2">
    <source>
        <dbReference type="SAM" id="MobiDB-lite"/>
    </source>
</evidence>
<gene>
    <name evidence="3" type="ORF">IMSHALPRED_005756</name>
</gene>
<evidence type="ECO:0008006" key="5">
    <source>
        <dbReference type="Google" id="ProtNLM"/>
    </source>
</evidence>
<feature type="compositionally biased region" description="Low complexity" evidence="2">
    <location>
        <begin position="185"/>
        <end position="202"/>
    </location>
</feature>
<sequence length="407" mass="44713">MAFVNAKRKRADGTHDDKTLNKSQKRQHSKATLLSPVDSAMQVRNRNNHMDDVANHSTIDDGNKHVASNASEASADKPPGTNLNSKAQSTSEPKSNEHTKQPIVEDRSEDGDDEDVGDEHEDKDEDEEISASLDRNLPPDEENYPLQDQEEDVPDPEDEEIKPAPLEVEAEAEAQSEDDWSASDAKSVPSSESSTSRASDAALDSDGEPHPDNPKKERFKADDPNAFASSMRGILGYKLTRTQRANPILARSADAKEADEVLLDMKLEKKARAEMKRQKDEKGGGYFDPNEMMRETHGEGAGGMVGSASYTDDVKEMGSISAYQQREKELRKMAQRGVVKMFNAFAHVREKTVEAQGLVGSRAKKQEKAAEMTKEGWLEYVGLGGKGEVEENGKSKVARKDGVSKVG</sequence>
<feature type="region of interest" description="Disordered" evidence="2">
    <location>
        <begin position="386"/>
        <end position="407"/>
    </location>
</feature>
<dbReference type="GO" id="GO:0000470">
    <property type="term" value="P:maturation of LSU-rRNA"/>
    <property type="evidence" value="ECO:0007669"/>
    <property type="project" value="TreeGrafter"/>
</dbReference>
<feature type="compositionally biased region" description="Basic and acidic residues" evidence="2">
    <location>
        <begin position="207"/>
        <end position="223"/>
    </location>
</feature>
<name>A0A8H3FE35_9LECA</name>